<dbReference type="GO" id="GO:0035269">
    <property type="term" value="P:protein O-linked glycosylation via mannose"/>
    <property type="evidence" value="ECO:0007669"/>
    <property type="project" value="TreeGrafter"/>
</dbReference>
<dbReference type="InterPro" id="IPR051292">
    <property type="entry name" value="Xyl/GlcA_transferase"/>
</dbReference>
<dbReference type="PANTHER" id="PTHR12270:SF25">
    <property type="entry name" value="GLYCOSYLTRANSFERASE-LIKE PROTEIN LARGE"/>
    <property type="match status" value="1"/>
</dbReference>
<keyword evidence="7" id="KW-0732">Signal</keyword>
<evidence type="ECO:0000256" key="4">
    <source>
        <dbReference type="ARBA" id="ARBA00022989"/>
    </source>
</evidence>
<evidence type="ECO:0000313" key="9">
    <source>
        <dbReference type="Proteomes" id="UP000284842"/>
    </source>
</evidence>
<dbReference type="GO" id="GO:0042285">
    <property type="term" value="F:xylosyltransferase activity"/>
    <property type="evidence" value="ECO:0007669"/>
    <property type="project" value="TreeGrafter"/>
</dbReference>
<evidence type="ECO:0008006" key="10">
    <source>
        <dbReference type="Google" id="ProtNLM"/>
    </source>
</evidence>
<dbReference type="InterPro" id="IPR029044">
    <property type="entry name" value="Nucleotide-diphossugar_trans"/>
</dbReference>
<evidence type="ECO:0000256" key="6">
    <source>
        <dbReference type="ARBA" id="ARBA00023180"/>
    </source>
</evidence>
<dbReference type="Pfam" id="PF13896">
    <property type="entry name" value="Glyco_transf_49"/>
    <property type="match status" value="2"/>
</dbReference>
<organism evidence="8 9">
    <name type="scientific">Panaeolus cyanescens</name>
    <dbReference type="NCBI Taxonomy" id="181874"/>
    <lineage>
        <taxon>Eukaryota</taxon>
        <taxon>Fungi</taxon>
        <taxon>Dikarya</taxon>
        <taxon>Basidiomycota</taxon>
        <taxon>Agaricomycotina</taxon>
        <taxon>Agaricomycetes</taxon>
        <taxon>Agaricomycetidae</taxon>
        <taxon>Agaricales</taxon>
        <taxon>Agaricineae</taxon>
        <taxon>Galeropsidaceae</taxon>
        <taxon>Panaeolus</taxon>
    </lineage>
</organism>
<dbReference type="AlphaFoldDB" id="A0A409WXW3"/>
<dbReference type="GO" id="GO:0015020">
    <property type="term" value="F:glucuronosyltransferase activity"/>
    <property type="evidence" value="ECO:0007669"/>
    <property type="project" value="TreeGrafter"/>
</dbReference>
<feature type="chain" id="PRO_5019365029" description="Glycosyltransferase family 49 protein" evidence="7">
    <location>
        <begin position="30"/>
        <end position="461"/>
    </location>
</feature>
<reference evidence="8 9" key="1">
    <citation type="journal article" date="2018" name="Evol. Lett.">
        <title>Horizontal gene cluster transfer increased hallucinogenic mushroom diversity.</title>
        <authorList>
            <person name="Reynolds H.T."/>
            <person name="Vijayakumar V."/>
            <person name="Gluck-Thaler E."/>
            <person name="Korotkin H.B."/>
            <person name="Matheny P.B."/>
            <person name="Slot J.C."/>
        </authorList>
    </citation>
    <scope>NUCLEOTIDE SEQUENCE [LARGE SCALE GENOMIC DNA]</scope>
    <source>
        <strain evidence="8 9">2629</strain>
    </source>
</reference>
<evidence type="ECO:0000256" key="7">
    <source>
        <dbReference type="SAM" id="SignalP"/>
    </source>
</evidence>
<keyword evidence="4" id="KW-1133">Transmembrane helix</keyword>
<dbReference type="PANTHER" id="PTHR12270">
    <property type="entry name" value="GLYCOSYLTRANSFERASE-RELATED"/>
    <property type="match status" value="1"/>
</dbReference>
<feature type="signal peptide" evidence="7">
    <location>
        <begin position="1"/>
        <end position="29"/>
    </location>
</feature>
<keyword evidence="6" id="KW-0325">Glycoprotein</keyword>
<dbReference type="GO" id="GO:0016020">
    <property type="term" value="C:membrane"/>
    <property type="evidence" value="ECO:0007669"/>
    <property type="project" value="UniProtKB-SubCell"/>
</dbReference>
<dbReference type="InParanoid" id="A0A409WXW3"/>
<keyword evidence="5" id="KW-0472">Membrane</keyword>
<evidence type="ECO:0000256" key="2">
    <source>
        <dbReference type="ARBA" id="ARBA00022692"/>
    </source>
</evidence>
<proteinExistence type="predicted"/>
<name>A0A409WXW3_9AGAR</name>
<protein>
    <recommendedName>
        <fullName evidence="10">Glycosyltransferase family 49 protein</fullName>
    </recommendedName>
</protein>
<keyword evidence="3" id="KW-0735">Signal-anchor</keyword>
<dbReference type="Proteomes" id="UP000284842">
    <property type="component" value="Unassembled WGS sequence"/>
</dbReference>
<keyword evidence="2" id="KW-0812">Transmembrane</keyword>
<dbReference type="SUPFAM" id="SSF53448">
    <property type="entry name" value="Nucleotide-diphospho-sugar transferases"/>
    <property type="match status" value="1"/>
</dbReference>
<keyword evidence="9" id="KW-1185">Reference proteome</keyword>
<accession>A0A409WXW3</accession>
<evidence type="ECO:0000256" key="1">
    <source>
        <dbReference type="ARBA" id="ARBA00004606"/>
    </source>
</evidence>
<comment type="caution">
    <text evidence="8">The sequence shown here is derived from an EMBL/GenBank/DDBJ whole genome shotgun (WGS) entry which is preliminary data.</text>
</comment>
<gene>
    <name evidence="8" type="ORF">CVT24_001913</name>
</gene>
<dbReference type="EMBL" id="NHTK01005042">
    <property type="protein sequence ID" value="PPQ83358.1"/>
    <property type="molecule type" value="Genomic_DNA"/>
</dbReference>
<evidence type="ECO:0000313" key="8">
    <source>
        <dbReference type="EMBL" id="PPQ83358.1"/>
    </source>
</evidence>
<sequence length="461" mass="52994">MALLRLFSSCCKLFVYLFILVAVLDTTNKFVIAPVVDSLLCVLHLRTTIPIVEQETPTFALDHAQALSAEQVIHLSQSDGTVGYPWRSSQNILSLELGHSEPVLVDPNRILSKIFSGSMYPTNIVPYFYRAKRSFNKDDITITTLITSNRLEVFSRLVERYEGPISVTVHIKNKTEHIQEVLANLQELYVSSPKMASAVDVHIVVDAFDRQFNTWRNIARLFARTDFVMMLDIDFYPCTDFSTLLQTNLIDGAIKKKMQDGRAALVVPAFEYLNFREGQNYSAFPSNKTDLLALVKARRIDMFHSSWGPGHNSTNYKKFYTAAPGEIYKVTRYQPAYEPYVIFKKDIPAWCDERFVGYGGNKAACLFEMYLAGVSYYVLSDHFIIHQNHRYEEKIREEERKHNRKVYLNFKEETCLRFLTRYHHYGVLRSSIAENALTECKKIKSFVKLAPSSIQDALSMV</sequence>
<evidence type="ECO:0000256" key="3">
    <source>
        <dbReference type="ARBA" id="ARBA00022968"/>
    </source>
</evidence>
<dbReference type="OrthoDB" id="411524at2759"/>
<comment type="subcellular location">
    <subcellularLocation>
        <location evidence="1">Membrane</location>
        <topology evidence="1">Single-pass type II membrane protein</topology>
    </subcellularLocation>
</comment>
<evidence type="ECO:0000256" key="5">
    <source>
        <dbReference type="ARBA" id="ARBA00023136"/>
    </source>
</evidence>